<dbReference type="SUPFAM" id="SSF88723">
    <property type="entry name" value="PIN domain-like"/>
    <property type="match status" value="1"/>
</dbReference>
<dbReference type="Proteomes" id="UP001221757">
    <property type="component" value="Unassembled WGS sequence"/>
</dbReference>
<feature type="domain" description="XPG-I" evidence="1">
    <location>
        <begin position="36"/>
        <end position="100"/>
    </location>
</feature>
<dbReference type="Pfam" id="PF00867">
    <property type="entry name" value="XPG_I"/>
    <property type="match status" value="1"/>
</dbReference>
<keyword evidence="3" id="KW-1185">Reference proteome</keyword>
<dbReference type="GO" id="GO:0017108">
    <property type="term" value="F:5'-flap endonuclease activity"/>
    <property type="evidence" value="ECO:0007669"/>
    <property type="project" value="TreeGrafter"/>
</dbReference>
<dbReference type="PANTHER" id="PTHR11081:SF75">
    <property type="entry name" value="ENDONUCLEASE, PUTATIVE (AFU_ORTHOLOGUE AFUA_3G13260)-RELATED"/>
    <property type="match status" value="1"/>
</dbReference>
<feature type="non-terminal residue" evidence="2">
    <location>
        <position position="281"/>
    </location>
</feature>
<protein>
    <recommendedName>
        <fullName evidence="1">XPG-I domain-containing protein</fullName>
    </recommendedName>
</protein>
<evidence type="ECO:0000259" key="1">
    <source>
        <dbReference type="SMART" id="SM00484"/>
    </source>
</evidence>
<proteinExistence type="predicted"/>
<dbReference type="InterPro" id="IPR006084">
    <property type="entry name" value="XPG/Rad2"/>
</dbReference>
<organism evidence="2 3">
    <name type="scientific">Mycena rosella</name>
    <name type="common">Pink bonnet</name>
    <name type="synonym">Agaricus rosellus</name>
    <dbReference type="NCBI Taxonomy" id="1033263"/>
    <lineage>
        <taxon>Eukaryota</taxon>
        <taxon>Fungi</taxon>
        <taxon>Dikarya</taxon>
        <taxon>Basidiomycota</taxon>
        <taxon>Agaricomycotina</taxon>
        <taxon>Agaricomycetes</taxon>
        <taxon>Agaricomycetidae</taxon>
        <taxon>Agaricales</taxon>
        <taxon>Marasmiineae</taxon>
        <taxon>Mycenaceae</taxon>
        <taxon>Mycena</taxon>
    </lineage>
</organism>
<name>A0AAD7CML6_MYCRO</name>
<dbReference type="PANTHER" id="PTHR11081">
    <property type="entry name" value="FLAP ENDONUCLEASE FAMILY MEMBER"/>
    <property type="match status" value="1"/>
</dbReference>
<dbReference type="InterPro" id="IPR036279">
    <property type="entry name" value="5-3_exonuclease_C_sf"/>
</dbReference>
<dbReference type="EMBL" id="JARKIE010000331">
    <property type="protein sequence ID" value="KAJ7653778.1"/>
    <property type="molecule type" value="Genomic_DNA"/>
</dbReference>
<dbReference type="GO" id="GO:0006281">
    <property type="term" value="P:DNA repair"/>
    <property type="evidence" value="ECO:0007669"/>
    <property type="project" value="UniProtKB-ARBA"/>
</dbReference>
<comment type="caution">
    <text evidence="2">The sequence shown here is derived from an EMBL/GenBank/DDBJ whole genome shotgun (WGS) entry which is preliminary data.</text>
</comment>
<dbReference type="AlphaFoldDB" id="A0AAD7CML6"/>
<gene>
    <name evidence="2" type="ORF">B0H17DRAFT_957288</name>
</gene>
<evidence type="ECO:0000313" key="3">
    <source>
        <dbReference type="Proteomes" id="UP001221757"/>
    </source>
</evidence>
<accession>A0AAD7CML6</accession>
<dbReference type="SUPFAM" id="SSF47807">
    <property type="entry name" value="5' to 3' exonuclease, C-terminal subdomain"/>
    <property type="match status" value="1"/>
</dbReference>
<reference evidence="2" key="1">
    <citation type="submission" date="2023-03" db="EMBL/GenBank/DDBJ databases">
        <title>Massive genome expansion in bonnet fungi (Mycena s.s.) driven by repeated elements and novel gene families across ecological guilds.</title>
        <authorList>
            <consortium name="Lawrence Berkeley National Laboratory"/>
            <person name="Harder C.B."/>
            <person name="Miyauchi S."/>
            <person name="Viragh M."/>
            <person name="Kuo A."/>
            <person name="Thoen E."/>
            <person name="Andreopoulos B."/>
            <person name="Lu D."/>
            <person name="Skrede I."/>
            <person name="Drula E."/>
            <person name="Henrissat B."/>
            <person name="Morin E."/>
            <person name="Kohler A."/>
            <person name="Barry K."/>
            <person name="LaButti K."/>
            <person name="Morin E."/>
            <person name="Salamov A."/>
            <person name="Lipzen A."/>
            <person name="Mereny Z."/>
            <person name="Hegedus B."/>
            <person name="Baldrian P."/>
            <person name="Stursova M."/>
            <person name="Weitz H."/>
            <person name="Taylor A."/>
            <person name="Grigoriev I.V."/>
            <person name="Nagy L.G."/>
            <person name="Martin F."/>
            <person name="Kauserud H."/>
        </authorList>
    </citation>
    <scope>NUCLEOTIDE SEQUENCE</scope>
    <source>
        <strain evidence="2">CBHHK067</strain>
    </source>
</reference>
<sequence>HTRLRFHGPGWPSAKRGTKVMFRSSVLTDHLKAMIASFGFYFYDAPGEAEAELAKLNECGGIDGIITEDSDTLVFGAPSVQHQSLICTSDSIENPNGVSLDKDGIFLFALLLGGNYHPGVSEVGTIIAHALAKQGFGQKLVTLLRFFDGLELTSRLGVWRNSLHHELRTNSSGHLGKHHPKLADEIPDTFPDLRVAQLYLHLLMSKSPCYTGPVPNVKGWNPKEPYILELAAFFSAQFGWNGEELLKKFNSNLWPASFSKIMISSVTSFKLQSILWSLMKC</sequence>
<dbReference type="PRINTS" id="PR00853">
    <property type="entry name" value="XPGRADSUPER"/>
</dbReference>
<dbReference type="InterPro" id="IPR029060">
    <property type="entry name" value="PIN-like_dom_sf"/>
</dbReference>
<dbReference type="InterPro" id="IPR006086">
    <property type="entry name" value="XPG-I_dom"/>
</dbReference>
<evidence type="ECO:0000313" key="2">
    <source>
        <dbReference type="EMBL" id="KAJ7653778.1"/>
    </source>
</evidence>
<dbReference type="SMART" id="SM00484">
    <property type="entry name" value="XPGI"/>
    <property type="match status" value="1"/>
</dbReference>
<dbReference type="Gene3D" id="3.40.50.1010">
    <property type="entry name" value="5'-nuclease"/>
    <property type="match status" value="1"/>
</dbReference>